<dbReference type="Pfam" id="PF00067">
    <property type="entry name" value="p450"/>
    <property type="match status" value="1"/>
</dbReference>
<dbReference type="InterPro" id="IPR017972">
    <property type="entry name" value="Cyt_P450_CS"/>
</dbReference>
<dbReference type="GO" id="GO:0020037">
    <property type="term" value="F:heme binding"/>
    <property type="evidence" value="ECO:0007669"/>
    <property type="project" value="InterPro"/>
</dbReference>
<dbReference type="SUPFAM" id="SSF48264">
    <property type="entry name" value="Cytochrome P450"/>
    <property type="match status" value="1"/>
</dbReference>
<evidence type="ECO:0000256" key="7">
    <source>
        <dbReference type="RuleBase" id="RU000461"/>
    </source>
</evidence>
<dbReference type="Proteomes" id="UP000063699">
    <property type="component" value="Chromosome"/>
</dbReference>
<dbReference type="STRING" id="860235.AOZ06_03280"/>
<dbReference type="PROSITE" id="PS00086">
    <property type="entry name" value="CYTOCHROME_P450"/>
    <property type="match status" value="1"/>
</dbReference>
<evidence type="ECO:0000313" key="9">
    <source>
        <dbReference type="Proteomes" id="UP000063699"/>
    </source>
</evidence>
<keyword evidence="9" id="KW-1185">Reference proteome</keyword>
<dbReference type="EMBL" id="CP012752">
    <property type="protein sequence ID" value="ALG06068.1"/>
    <property type="molecule type" value="Genomic_DNA"/>
</dbReference>
<dbReference type="InterPro" id="IPR001128">
    <property type="entry name" value="Cyt_P450"/>
</dbReference>
<sequence>MLTLSEVRTIAGSLAIRGTSRLLAEAGDLVCALESPRHLANPYPLYERIRAKGPVYSGLSRVYAITSHALCSAALRDPGLGVRTRAGQMIGESTNALADTFVSMDEPDHARLRKVAAPAFRPKLIRQMRASVEATTHRLLDRLGDEFDMMTDFAAPLPISVISDLLGIPAGDRGRFARYGQIVGRAFDGLSSRGHLREYVAAVADLRELFSRLMAERRTDPGEDAISMLVTAETDEKITADELIATCRLLLIAGFETTVNMIGNATVLFAEDRDQWQLLRSRPDLAPGAVEEVLRYESPLPMLNRYPHEPYEIDGHPIPVDRPIIVITAAANRDAKVFPDPHRFDITRPEAVQHLAFGGGPHFCLGAPLSRLEGDVALRALAERLPELRLAGEAVRRKSTIIRGFLSVPVMK</sequence>
<dbReference type="PANTHER" id="PTHR46696:SF4">
    <property type="entry name" value="BIOTIN BIOSYNTHESIS CYTOCHROME P450"/>
    <property type="match status" value="1"/>
</dbReference>
<dbReference type="OrthoDB" id="4156795at2"/>
<dbReference type="FunFam" id="1.10.630.10:FF:000018">
    <property type="entry name" value="Cytochrome P450 monooxygenase"/>
    <property type="match status" value="1"/>
</dbReference>
<dbReference type="GO" id="GO:0008395">
    <property type="term" value="F:steroid hydroxylase activity"/>
    <property type="evidence" value="ECO:0007669"/>
    <property type="project" value="TreeGrafter"/>
</dbReference>
<evidence type="ECO:0000256" key="5">
    <source>
        <dbReference type="ARBA" id="ARBA00023004"/>
    </source>
</evidence>
<dbReference type="GO" id="GO:0005506">
    <property type="term" value="F:iron ion binding"/>
    <property type="evidence" value="ECO:0007669"/>
    <property type="project" value="InterPro"/>
</dbReference>
<evidence type="ECO:0000256" key="4">
    <source>
        <dbReference type="ARBA" id="ARBA00023002"/>
    </source>
</evidence>
<organism evidence="8 9">
    <name type="scientific">Kibdelosporangium phytohabitans</name>
    <dbReference type="NCBI Taxonomy" id="860235"/>
    <lineage>
        <taxon>Bacteria</taxon>
        <taxon>Bacillati</taxon>
        <taxon>Actinomycetota</taxon>
        <taxon>Actinomycetes</taxon>
        <taxon>Pseudonocardiales</taxon>
        <taxon>Pseudonocardiaceae</taxon>
        <taxon>Kibdelosporangium</taxon>
    </lineage>
</organism>
<keyword evidence="4 7" id="KW-0560">Oxidoreductase</keyword>
<dbReference type="PRINTS" id="PR00359">
    <property type="entry name" value="BP450"/>
</dbReference>
<evidence type="ECO:0000256" key="6">
    <source>
        <dbReference type="ARBA" id="ARBA00023033"/>
    </source>
</evidence>
<dbReference type="KEGG" id="kphy:AOZ06_03280"/>
<protein>
    <recommendedName>
        <fullName evidence="10">Cytochrome</fullName>
    </recommendedName>
</protein>
<keyword evidence="2 7" id="KW-0349">Heme</keyword>
<gene>
    <name evidence="8" type="ORF">AOZ06_03280</name>
</gene>
<reference evidence="8 9" key="1">
    <citation type="submission" date="2015-07" db="EMBL/GenBank/DDBJ databases">
        <title>Genome sequencing of Kibdelosporangium phytohabitans.</title>
        <authorList>
            <person name="Qin S."/>
            <person name="Xing K."/>
        </authorList>
    </citation>
    <scope>NUCLEOTIDE SEQUENCE [LARGE SCALE GENOMIC DNA]</scope>
    <source>
        <strain evidence="8 9">KLBMP1111</strain>
    </source>
</reference>
<dbReference type="InterPro" id="IPR002397">
    <property type="entry name" value="Cyt_P450_B"/>
</dbReference>
<keyword evidence="5 7" id="KW-0408">Iron</keyword>
<dbReference type="GO" id="GO:0036199">
    <property type="term" value="F:cholest-4-en-3-one 26-monooxygenase activity"/>
    <property type="evidence" value="ECO:0007669"/>
    <property type="project" value="TreeGrafter"/>
</dbReference>
<comment type="similarity">
    <text evidence="1 7">Belongs to the cytochrome P450 family.</text>
</comment>
<evidence type="ECO:0000313" key="8">
    <source>
        <dbReference type="EMBL" id="ALG06068.1"/>
    </source>
</evidence>
<dbReference type="Gene3D" id="1.10.630.10">
    <property type="entry name" value="Cytochrome P450"/>
    <property type="match status" value="1"/>
</dbReference>
<evidence type="ECO:0000256" key="1">
    <source>
        <dbReference type="ARBA" id="ARBA00010617"/>
    </source>
</evidence>
<accession>A0A0N9HT62</accession>
<dbReference type="AlphaFoldDB" id="A0A0N9HT62"/>
<dbReference type="GO" id="GO:0006707">
    <property type="term" value="P:cholesterol catabolic process"/>
    <property type="evidence" value="ECO:0007669"/>
    <property type="project" value="TreeGrafter"/>
</dbReference>
<dbReference type="InterPro" id="IPR036396">
    <property type="entry name" value="Cyt_P450_sf"/>
</dbReference>
<evidence type="ECO:0000256" key="3">
    <source>
        <dbReference type="ARBA" id="ARBA00022723"/>
    </source>
</evidence>
<keyword evidence="3 7" id="KW-0479">Metal-binding</keyword>
<dbReference type="RefSeq" id="WP_054288044.1">
    <property type="nucleotide sequence ID" value="NZ_CP012752.1"/>
</dbReference>
<dbReference type="CDD" id="cd20625">
    <property type="entry name" value="CYP164-like"/>
    <property type="match status" value="1"/>
</dbReference>
<proteinExistence type="inferred from homology"/>
<evidence type="ECO:0008006" key="10">
    <source>
        <dbReference type="Google" id="ProtNLM"/>
    </source>
</evidence>
<evidence type="ECO:0000256" key="2">
    <source>
        <dbReference type="ARBA" id="ARBA00022617"/>
    </source>
</evidence>
<keyword evidence="6 7" id="KW-0503">Monooxygenase</keyword>
<dbReference type="PANTHER" id="PTHR46696">
    <property type="entry name" value="P450, PUTATIVE (EUROFUNG)-RELATED"/>
    <property type="match status" value="1"/>
</dbReference>
<name>A0A0N9HT62_9PSEU</name>